<evidence type="ECO:0000256" key="7">
    <source>
        <dbReference type="ARBA" id="ARBA00022824"/>
    </source>
</evidence>
<evidence type="ECO:0000256" key="10">
    <source>
        <dbReference type="ARBA" id="ARBA00047346"/>
    </source>
</evidence>
<feature type="transmembrane region" description="Helical" evidence="11">
    <location>
        <begin position="327"/>
        <end position="345"/>
    </location>
</feature>
<evidence type="ECO:0000256" key="1">
    <source>
        <dbReference type="ARBA" id="ARBA00004477"/>
    </source>
</evidence>
<dbReference type="InterPro" id="IPR004856">
    <property type="entry name" value="Glyco_trans_ALG6/ALG8"/>
</dbReference>
<feature type="transmembrane region" description="Helical" evidence="11">
    <location>
        <begin position="462"/>
        <end position="483"/>
    </location>
</feature>
<protein>
    <recommendedName>
        <fullName evidence="11">Alpha-1,3-glucosyltransferase</fullName>
        <ecNumber evidence="11">2.4.1.-</ecNumber>
    </recommendedName>
</protein>
<feature type="transmembrane region" description="Helical" evidence="11">
    <location>
        <begin position="425"/>
        <end position="442"/>
    </location>
</feature>
<organism evidence="12 13">
    <name type="scientific">Coemansia aciculifera</name>
    <dbReference type="NCBI Taxonomy" id="417176"/>
    <lineage>
        <taxon>Eukaryota</taxon>
        <taxon>Fungi</taxon>
        <taxon>Fungi incertae sedis</taxon>
        <taxon>Zoopagomycota</taxon>
        <taxon>Kickxellomycotina</taxon>
        <taxon>Kickxellomycetes</taxon>
        <taxon>Kickxellales</taxon>
        <taxon>Kickxellaceae</taxon>
        <taxon>Coemansia</taxon>
    </lineage>
</organism>
<evidence type="ECO:0000313" key="13">
    <source>
        <dbReference type="Proteomes" id="UP001140074"/>
    </source>
</evidence>
<keyword evidence="5 11" id="KW-0808">Transferase</keyword>
<evidence type="ECO:0000256" key="2">
    <source>
        <dbReference type="ARBA" id="ARBA00004922"/>
    </source>
</evidence>
<feature type="transmembrane region" description="Helical" evidence="11">
    <location>
        <begin position="7"/>
        <end position="24"/>
    </location>
</feature>
<dbReference type="GO" id="GO:0006487">
    <property type="term" value="P:protein N-linked glycosylation"/>
    <property type="evidence" value="ECO:0007669"/>
    <property type="project" value="TreeGrafter"/>
</dbReference>
<feature type="transmembrane region" description="Helical" evidence="11">
    <location>
        <begin position="126"/>
        <end position="142"/>
    </location>
</feature>
<feature type="transmembrane region" description="Helical" evidence="11">
    <location>
        <begin position="357"/>
        <end position="374"/>
    </location>
</feature>
<dbReference type="Proteomes" id="UP001140074">
    <property type="component" value="Unassembled WGS sequence"/>
</dbReference>
<keyword evidence="7 11" id="KW-0256">Endoplasmic reticulum</keyword>
<gene>
    <name evidence="12" type="primary">ALG8</name>
    <name evidence="12" type="ORF">GGH94_005118</name>
</gene>
<comment type="catalytic activity">
    <reaction evidence="10">
        <text>an alpha-D-Glc-(1-&gt;3)-alpha-D-Man-(1-&gt;2)-alpha-D-Man-(1-&gt;2)-alpha-D-Man-(1-&gt;3)-[alpha-D-Man-(1-&gt;2)-alpha-D-Man-(1-&gt;3)-[alpha-D-Man-(1-&gt;2)-alpha-D-Man-(1-&gt;6)]-alpha-D-Man-(1-&gt;6)]-beta-D-Man-(1-&gt;4)-beta-D-GlcNAc-(1-&gt;4)-alpha-D-GlcNAc-diphospho-di-trans,poly-cis-dolichol + a di-trans,poly-cis-dolichyl beta-D-glucosyl phosphate = an alpha-D-Glc-(1-&gt;3)-alpha-D-Glc-(1-&gt;3)-alpha-D-Man-(1-&gt;2)-alpha-D-Man-(1-&gt;2)-alpha-D-Man-(1-&gt;3)-[alpha-D-Man-(1-&gt;2)-alpha-D-Man-(1-&gt;3)-[alpha-D-Man-(1-&gt;2)-alpha-D-Man-(1-&gt;6)]-alpha-D-Man-(1-&gt;6)]-beta-D-Man-(1-&gt;4)-beta-D-GlcNAc-(1-&gt;4)-alpha-D-GlcNAc-diphospho-di-trans,poly-cis-dolichol + a di-trans,poly-cis-dolichyl phosphate + H(+)</text>
        <dbReference type="Rhea" id="RHEA:31307"/>
        <dbReference type="Rhea" id="RHEA-COMP:19498"/>
        <dbReference type="Rhea" id="RHEA-COMP:19502"/>
        <dbReference type="Rhea" id="RHEA-COMP:19521"/>
        <dbReference type="Rhea" id="RHEA-COMP:19522"/>
        <dbReference type="ChEBI" id="CHEBI:15378"/>
        <dbReference type="ChEBI" id="CHEBI:57525"/>
        <dbReference type="ChEBI" id="CHEBI:57683"/>
        <dbReference type="ChEBI" id="CHEBI:132521"/>
        <dbReference type="ChEBI" id="CHEBI:132522"/>
        <dbReference type="EC" id="2.4.1.265"/>
    </reaction>
    <physiologicalReaction direction="left-to-right" evidence="10">
        <dbReference type="Rhea" id="RHEA:31308"/>
    </physiologicalReaction>
</comment>
<feature type="transmembrane region" description="Helical" evidence="11">
    <location>
        <begin position="177"/>
        <end position="199"/>
    </location>
</feature>
<feature type="transmembrane region" description="Helical" evidence="11">
    <location>
        <begin position="148"/>
        <end position="165"/>
    </location>
</feature>
<comment type="subcellular location">
    <subcellularLocation>
        <location evidence="1 11">Endoplasmic reticulum membrane</location>
        <topology evidence="1 11">Multi-pass membrane protein</topology>
    </subcellularLocation>
</comment>
<accession>A0A9W8IE33</accession>
<comment type="caution">
    <text evidence="12">The sequence shown here is derived from an EMBL/GenBank/DDBJ whole genome shotgun (WGS) entry which is preliminary data.</text>
</comment>
<keyword evidence="4 11" id="KW-0328">Glycosyltransferase</keyword>
<evidence type="ECO:0000256" key="6">
    <source>
        <dbReference type="ARBA" id="ARBA00022692"/>
    </source>
</evidence>
<comment type="similarity">
    <text evidence="3 11">Belongs to the ALG6/ALG8 glucosyltransferase family.</text>
</comment>
<keyword evidence="13" id="KW-1185">Reference proteome</keyword>
<evidence type="ECO:0000256" key="11">
    <source>
        <dbReference type="RuleBase" id="RU363110"/>
    </source>
</evidence>
<evidence type="ECO:0000313" key="12">
    <source>
        <dbReference type="EMBL" id="KAJ2861101.1"/>
    </source>
</evidence>
<proteinExistence type="inferred from homology"/>
<evidence type="ECO:0000256" key="4">
    <source>
        <dbReference type="ARBA" id="ARBA00022676"/>
    </source>
</evidence>
<dbReference type="GO" id="GO:0042283">
    <property type="term" value="F:dolichyl pyrophosphate Glc1Man9GlcNAc2 alpha-1,3-glucosyltransferase activity"/>
    <property type="evidence" value="ECO:0007669"/>
    <property type="project" value="UniProtKB-EC"/>
</dbReference>
<dbReference type="EMBL" id="JANBUY010000246">
    <property type="protein sequence ID" value="KAJ2861101.1"/>
    <property type="molecule type" value="Genomic_DNA"/>
</dbReference>
<evidence type="ECO:0000256" key="5">
    <source>
        <dbReference type="ARBA" id="ARBA00022679"/>
    </source>
</evidence>
<name>A0A9W8IE33_9FUNG</name>
<dbReference type="EC" id="2.4.1.-" evidence="11"/>
<dbReference type="GO" id="GO:0005789">
    <property type="term" value="C:endoplasmic reticulum membrane"/>
    <property type="evidence" value="ECO:0007669"/>
    <property type="project" value="UniProtKB-SubCell"/>
</dbReference>
<feature type="transmembrane region" description="Helical" evidence="11">
    <location>
        <begin position="227"/>
        <end position="248"/>
    </location>
</feature>
<evidence type="ECO:0000256" key="3">
    <source>
        <dbReference type="ARBA" id="ARBA00008715"/>
    </source>
</evidence>
<feature type="transmembrane region" description="Helical" evidence="11">
    <location>
        <begin position="269"/>
        <end position="292"/>
    </location>
</feature>
<dbReference type="PANTHER" id="PTHR12413">
    <property type="entry name" value="DOLICHYL GLYCOSYLTRANSFERASE"/>
    <property type="match status" value="1"/>
</dbReference>
<feature type="transmembrane region" description="Helical" evidence="11">
    <location>
        <begin position="489"/>
        <end position="512"/>
    </location>
</feature>
<evidence type="ECO:0000256" key="9">
    <source>
        <dbReference type="ARBA" id="ARBA00023136"/>
    </source>
</evidence>
<keyword evidence="9 11" id="KW-0472">Membrane</keyword>
<dbReference type="AlphaFoldDB" id="A0A9W8IE33"/>
<dbReference type="Pfam" id="PF03155">
    <property type="entry name" value="Alg6_Alg8"/>
    <property type="match status" value="1"/>
</dbReference>
<keyword evidence="8 11" id="KW-1133">Transmembrane helix</keyword>
<keyword evidence="6 11" id="KW-0812">Transmembrane</keyword>
<evidence type="ECO:0000256" key="8">
    <source>
        <dbReference type="ARBA" id="ARBA00022989"/>
    </source>
</evidence>
<reference evidence="12" key="1">
    <citation type="submission" date="2022-07" db="EMBL/GenBank/DDBJ databases">
        <title>Phylogenomic reconstructions and comparative analyses of Kickxellomycotina fungi.</title>
        <authorList>
            <person name="Reynolds N.K."/>
            <person name="Stajich J.E."/>
            <person name="Barry K."/>
            <person name="Grigoriev I.V."/>
            <person name="Crous P."/>
            <person name="Smith M.E."/>
        </authorList>
    </citation>
    <scope>NUCLEOTIDE SEQUENCE</scope>
    <source>
        <strain evidence="12">RSA 476</strain>
    </source>
</reference>
<sequence>MLGAKNLAFLCVGVGIKLLLWPAYHSTDFEVHRNWLAITNSLPLSKWYFEDRSEWTLDYPPFFAWFEWGLSLAARWWDPRIVQLDNLGYAASSCVEFQRLTVIASELVLFAALGRFVQASGGTRQSKIAAALTFLSAGFLFVDHVHFQYNGFLFGILVYSLAFAMEGRDLLAGTMFAVLLCFKHIFMYIAPAYFIYLVINYCTVLRTRRRSPVGGCALDIGASAWRLAKLGTAVVVVFAVAFGPFVALGQLPQLASRLFPFKRGLCHAYWAPNFWALYVFADRLLILASRFIPALGLTFVDLSGLTASTRGLVGDTSFAVLPDIPPIATFIATLLAQVPAYVVLIRKGSKKQRGPQRFIQAVVLCAYASYMFGWHVHEKAILLILVPLGLLTAAPTQRTLRMFAVLSTAGYYSLFPLLFGAQELLIKAAVLLIWVLCALALLKSDRGVSAWRCLLRAERLYVLGHIPLFIATELLPGCVFGRLQFLPLALVSVYTALGVTYSWLGLVYEFALHHSHSTHKRH</sequence>
<comment type="pathway">
    <text evidence="2 11">Protein modification; protein glycosylation.</text>
</comment>
<dbReference type="PANTHER" id="PTHR12413:SF2">
    <property type="entry name" value="DOLICHYL PYROPHOSPHATE GLC1MAN9GLCNAC2 ALPHA-1,3-GLUCOSYLTRANSFERASE-RELATED"/>
    <property type="match status" value="1"/>
</dbReference>